<evidence type="ECO:0000259" key="5">
    <source>
        <dbReference type="Pfam" id="PF03945"/>
    </source>
</evidence>
<dbReference type="InterPro" id="IPR036716">
    <property type="entry name" value="Pest_crys_N_sf"/>
</dbReference>
<organism evidence="6 7">
    <name type="scientific">Proteus hauseri ATCC 700826</name>
    <dbReference type="NCBI Taxonomy" id="1354271"/>
    <lineage>
        <taxon>Bacteria</taxon>
        <taxon>Pseudomonadati</taxon>
        <taxon>Pseudomonadota</taxon>
        <taxon>Gammaproteobacteria</taxon>
        <taxon>Enterobacterales</taxon>
        <taxon>Morganellaceae</taxon>
        <taxon>Proteus</taxon>
    </lineage>
</organism>
<proteinExistence type="inferred from homology"/>
<keyword evidence="7" id="KW-1185">Reference proteome</keyword>
<dbReference type="SUPFAM" id="SSF56849">
    <property type="entry name" value="delta-Endotoxin (insectocide), N-terminal domain"/>
    <property type="match status" value="1"/>
</dbReference>
<evidence type="ECO:0000313" key="6">
    <source>
        <dbReference type="EMBL" id="OAT50550.1"/>
    </source>
</evidence>
<evidence type="ECO:0000256" key="4">
    <source>
        <dbReference type="ARBA" id="ARBA00023026"/>
    </source>
</evidence>
<reference evidence="6 7" key="1">
    <citation type="submission" date="2016-04" db="EMBL/GenBank/DDBJ databases">
        <title>ATOL: Assembling a taxonomically balanced genome-scale reconstruction of the evolutionary history of the Enterobacteriaceae.</title>
        <authorList>
            <person name="Plunkett G.III."/>
            <person name="Neeno-Eckwall E.C."/>
            <person name="Glasner J.D."/>
            <person name="Perna N.T."/>
        </authorList>
    </citation>
    <scope>NUCLEOTIDE SEQUENCE [LARGE SCALE GENOMIC DNA]</scope>
    <source>
        <strain evidence="6 7">ATCC 700826</strain>
    </source>
</reference>
<dbReference type="Gene3D" id="1.20.190.10">
    <property type="entry name" value="Pesticidal crystal protein, N-terminal domain"/>
    <property type="match status" value="1"/>
</dbReference>
<dbReference type="AlphaFoldDB" id="A0AAJ3HVC2"/>
<evidence type="ECO:0000256" key="3">
    <source>
        <dbReference type="ARBA" id="ARBA00022969"/>
    </source>
</evidence>
<dbReference type="InterPro" id="IPR005639">
    <property type="entry name" value="Pest_crys_dom_I"/>
</dbReference>
<gene>
    <name evidence="6" type="ORF">M997_0332</name>
</gene>
<evidence type="ECO:0000313" key="7">
    <source>
        <dbReference type="Proteomes" id="UP000078250"/>
    </source>
</evidence>
<dbReference type="RefSeq" id="WP_192876379.1">
    <property type="nucleotide sequence ID" value="NZ_LXEV01000006.1"/>
</dbReference>
<dbReference type="GO" id="GO:0090729">
    <property type="term" value="F:toxin activity"/>
    <property type="evidence" value="ECO:0007669"/>
    <property type="project" value="UniProtKB-KW"/>
</dbReference>
<sequence>MYLNNLNDLKIAISPSSLPINKPLSCINYQDLKDGMLDMINSNNDTLPSIVEDFNQQDPLNAPIVVGEVVVGHIIGLIPVAGGVLSKITSALFGMINKNMKDDSLAEQIIAHVSQIIDAEITQNNIKIIKLSIEGITSVYQLFSDSLNNYLEPKVYYSNKQQQDLRDQVLNRFDDVIAAIIAQQPLILNLAQSAGLPFYCHSCALFVAAHSDILTNKKALDLKDDYFTSNLKTLRDNIDKFNTNIHKAIYQQTSLIFKDDYTKCNTFLSGIYTSGLSFYQSWIKRSFEIEFSTPLTRWNSLELYGKDYNFDYQKSYYQMYLDIGRDMLQRTSMLQSIETYSHIDAVIRIKQNYLTTEKQPNHIQYEGCYGVTGDSQDVLKTEIFFQADSNKSYLSPTQFLPSVRYISDTPWGALKYMVLDDVNNQSFSIGQGNRENKSYFNLPGYCFNGLNLYMSRHNGKQCHDDSGAWLTESGPIFRFYDGYGAMSLEMENNLPIKQKSYELDLNHGFDPQLSNAQFAYVDMLVGKNCILLHQDAVFCLPSDGIIGKSSTPQPLIILLQCANESEQLLSLSIRTGNASKGTLVASGDFSLGQNQDNIIYKLTPLINHPISNNKTYFRTYQLALTYILTGSQESNLYLHLHFSKPDTLLADITLLF</sequence>
<accession>A0AAJ3HVC2</accession>
<name>A0AAJ3HVC2_PROHU</name>
<keyword evidence="2" id="KW-0800">Toxin</keyword>
<dbReference type="Pfam" id="PF03945">
    <property type="entry name" value="Endotoxin_N"/>
    <property type="match status" value="1"/>
</dbReference>
<comment type="caution">
    <text evidence="6">The sequence shown here is derived from an EMBL/GenBank/DDBJ whole genome shotgun (WGS) entry which is preliminary data.</text>
</comment>
<evidence type="ECO:0000256" key="2">
    <source>
        <dbReference type="ARBA" id="ARBA00022656"/>
    </source>
</evidence>
<feature type="domain" description="Pesticidal crystal protein" evidence="5">
    <location>
        <begin position="72"/>
        <end position="252"/>
    </location>
</feature>
<keyword evidence="4" id="KW-0843">Virulence</keyword>
<dbReference type="GO" id="GO:0001907">
    <property type="term" value="P:symbiont-mediated killing of host cell"/>
    <property type="evidence" value="ECO:0007669"/>
    <property type="project" value="InterPro"/>
</dbReference>
<protein>
    <recommendedName>
        <fullName evidence="5">Pesticidal crystal protein domain-containing protein</fullName>
    </recommendedName>
</protein>
<keyword evidence="3" id="KW-0749">Sporulation</keyword>
<evidence type="ECO:0000256" key="1">
    <source>
        <dbReference type="ARBA" id="ARBA00007819"/>
    </source>
</evidence>
<comment type="similarity">
    <text evidence="1">Belongs to the delta endotoxin family.</text>
</comment>
<dbReference type="GO" id="GO:0030435">
    <property type="term" value="P:sporulation resulting in formation of a cellular spore"/>
    <property type="evidence" value="ECO:0007669"/>
    <property type="project" value="UniProtKB-KW"/>
</dbReference>
<dbReference type="EMBL" id="LXEV01000006">
    <property type="protein sequence ID" value="OAT50550.1"/>
    <property type="molecule type" value="Genomic_DNA"/>
</dbReference>
<dbReference type="Proteomes" id="UP000078250">
    <property type="component" value="Unassembled WGS sequence"/>
</dbReference>